<feature type="domain" description="DUF317" evidence="2">
    <location>
        <begin position="263"/>
        <end position="320"/>
    </location>
</feature>
<gene>
    <name evidence="3" type="ORF">SLA_7123</name>
</gene>
<dbReference type="InterPro" id="IPR005523">
    <property type="entry name" value="DUF317_SPDY"/>
</dbReference>
<accession>A0A160P7Q0</accession>
<organism evidence="3 4">
    <name type="scientific">Streptomyces laurentii</name>
    <dbReference type="NCBI Taxonomy" id="39478"/>
    <lineage>
        <taxon>Bacteria</taxon>
        <taxon>Bacillati</taxon>
        <taxon>Actinomycetota</taxon>
        <taxon>Actinomycetes</taxon>
        <taxon>Kitasatosporales</taxon>
        <taxon>Streptomycetaceae</taxon>
        <taxon>Streptomyces</taxon>
    </lineage>
</organism>
<sequence>MPYAPADAHIHFALHSDHHPGVIATATGPTADAARSHLHDLGFRSTSPTTMVLARIDREEPHYTARAAEQLQRYGFTTNIASDLQEEIDTEWEWGNYPFPWCTREEVREVSAEAQRIHDDIADGRLTIHFHADDGHTTVAVGSYPTGVRRHVHLHGDNHLRQVTTQFETETEAITEFQRLYSVAARPGPAPLTELETTVHRVLHADPAPEISPRCDITPDSPPVAGPGEHEEFLASFLNDNPQWEKYRTWSDETTIASHESLTVRAEFDHEARHRTDTAWTVAEYDGPVGERVWHATLTAGTPVALVHTLLQHLDAPTPAGGTEPYEPLRDAGWHPASHPARTTWRAPDRTMVFEHTPHATDDRWTLYGGTGLDRAAWAIRLSSGVSEGLLAELAATAVTLTPAPTAVAAPRTAPVPGLPPSVAQRHGRVR</sequence>
<evidence type="ECO:0000313" key="4">
    <source>
        <dbReference type="Proteomes" id="UP000217676"/>
    </source>
</evidence>
<evidence type="ECO:0000259" key="2">
    <source>
        <dbReference type="Pfam" id="PF03771"/>
    </source>
</evidence>
<dbReference type="AlphaFoldDB" id="A0A160P7Q0"/>
<name>A0A160P7Q0_STRLU</name>
<feature type="region of interest" description="Disordered" evidence="1">
    <location>
        <begin position="409"/>
        <end position="431"/>
    </location>
</feature>
<keyword evidence="4" id="KW-1185">Reference proteome</keyword>
<dbReference type="EMBL" id="AP017424">
    <property type="protein sequence ID" value="BAU87989.1"/>
    <property type="molecule type" value="Genomic_DNA"/>
</dbReference>
<dbReference type="Proteomes" id="UP000217676">
    <property type="component" value="Chromosome"/>
</dbReference>
<dbReference type="Pfam" id="PF03771">
    <property type="entry name" value="SPDY"/>
    <property type="match status" value="1"/>
</dbReference>
<protein>
    <recommendedName>
        <fullName evidence="2">DUF317 domain-containing protein</fullName>
    </recommendedName>
</protein>
<dbReference type="KEGG" id="slau:SLA_7123"/>
<evidence type="ECO:0000256" key="1">
    <source>
        <dbReference type="SAM" id="MobiDB-lite"/>
    </source>
</evidence>
<proteinExistence type="predicted"/>
<reference evidence="3 4" key="1">
    <citation type="journal article" date="2016" name="Genome Announc.">
        <title>Complete Genome Sequence of Thiostrepton-Producing Streptomyces laurentii ATCC 31255.</title>
        <authorList>
            <person name="Doi K."/>
            <person name="Fujino Y."/>
            <person name="Nagayoshi Y."/>
            <person name="Ohshima T."/>
            <person name="Ogata S."/>
        </authorList>
    </citation>
    <scope>NUCLEOTIDE SEQUENCE [LARGE SCALE GENOMIC DNA]</scope>
    <source>
        <strain evidence="3 4">ATCC 31255</strain>
    </source>
</reference>
<evidence type="ECO:0000313" key="3">
    <source>
        <dbReference type="EMBL" id="BAU87989.1"/>
    </source>
</evidence>